<protein>
    <submittedName>
        <fullName evidence="13">TonB-dependent receptor</fullName>
    </submittedName>
</protein>
<gene>
    <name evidence="13" type="ORF">WAE58_25470</name>
</gene>
<dbReference type="RefSeq" id="WP_288883927.1">
    <property type="nucleotide sequence ID" value="NZ_CBFGNQ010000010.1"/>
</dbReference>
<dbReference type="Pfam" id="PF07715">
    <property type="entry name" value="Plug"/>
    <property type="match status" value="1"/>
</dbReference>
<evidence type="ECO:0000259" key="12">
    <source>
        <dbReference type="SMART" id="SM00965"/>
    </source>
</evidence>
<evidence type="ECO:0000256" key="5">
    <source>
        <dbReference type="ARBA" id="ARBA00022692"/>
    </source>
</evidence>
<evidence type="ECO:0000313" key="13">
    <source>
        <dbReference type="EMBL" id="MEJ2905821.1"/>
    </source>
</evidence>
<evidence type="ECO:0000313" key="14">
    <source>
        <dbReference type="Proteomes" id="UP001378956"/>
    </source>
</evidence>
<dbReference type="SUPFAM" id="SSF56935">
    <property type="entry name" value="Porins"/>
    <property type="match status" value="1"/>
</dbReference>
<keyword evidence="3 10" id="KW-1134">Transmembrane beta strand</keyword>
<evidence type="ECO:0000256" key="3">
    <source>
        <dbReference type="ARBA" id="ARBA00022452"/>
    </source>
</evidence>
<dbReference type="InterPro" id="IPR039426">
    <property type="entry name" value="TonB-dep_rcpt-like"/>
</dbReference>
<dbReference type="Pfam" id="PF07660">
    <property type="entry name" value="STN"/>
    <property type="match status" value="1"/>
</dbReference>
<comment type="similarity">
    <text evidence="10 11">Belongs to the TonB-dependent receptor family.</text>
</comment>
<dbReference type="Gene3D" id="2.170.130.10">
    <property type="entry name" value="TonB-dependent receptor, plug domain"/>
    <property type="match status" value="1"/>
</dbReference>
<keyword evidence="4" id="KW-0410">Iron transport</keyword>
<dbReference type="Gene3D" id="2.40.170.20">
    <property type="entry name" value="TonB-dependent receptor, beta-barrel domain"/>
    <property type="match status" value="1"/>
</dbReference>
<dbReference type="InterPro" id="IPR011662">
    <property type="entry name" value="Secretin/TonB_short_N"/>
</dbReference>
<keyword evidence="4" id="KW-0406">Ion transport</keyword>
<dbReference type="NCBIfam" id="TIGR04057">
    <property type="entry name" value="SusC_RagA_signa"/>
    <property type="match status" value="1"/>
</dbReference>
<keyword evidence="9 10" id="KW-0998">Cell outer membrane</keyword>
<evidence type="ECO:0000256" key="11">
    <source>
        <dbReference type="RuleBase" id="RU003357"/>
    </source>
</evidence>
<dbReference type="SMART" id="SM00965">
    <property type="entry name" value="STN"/>
    <property type="match status" value="1"/>
</dbReference>
<proteinExistence type="inferred from homology"/>
<dbReference type="Pfam" id="PF00593">
    <property type="entry name" value="TonB_dep_Rec_b-barrel"/>
    <property type="match status" value="1"/>
</dbReference>
<dbReference type="InterPro" id="IPR000531">
    <property type="entry name" value="Beta-barrel_TonB"/>
</dbReference>
<keyword evidence="5 10" id="KW-0812">Transmembrane</keyword>
<comment type="subcellular location">
    <subcellularLocation>
        <location evidence="1 10">Cell outer membrane</location>
        <topology evidence="1 10">Multi-pass membrane protein</topology>
    </subcellularLocation>
</comment>
<evidence type="ECO:0000256" key="10">
    <source>
        <dbReference type="PROSITE-ProRule" id="PRU01360"/>
    </source>
</evidence>
<feature type="domain" description="Secretin/TonB short N-terminal" evidence="12">
    <location>
        <begin position="63"/>
        <end position="114"/>
    </location>
</feature>
<evidence type="ECO:0000256" key="8">
    <source>
        <dbReference type="ARBA" id="ARBA00023136"/>
    </source>
</evidence>
<comment type="caution">
    <text evidence="13">The sequence shown here is derived from an EMBL/GenBank/DDBJ whole genome shotgun (WGS) entry which is preliminary data.</text>
</comment>
<dbReference type="InterPro" id="IPR023997">
    <property type="entry name" value="TonB-dep_OMP_SusC/RagA_CS"/>
</dbReference>
<keyword evidence="6" id="KW-0408">Iron</keyword>
<evidence type="ECO:0000256" key="7">
    <source>
        <dbReference type="ARBA" id="ARBA00023077"/>
    </source>
</evidence>
<evidence type="ECO:0000256" key="4">
    <source>
        <dbReference type="ARBA" id="ARBA00022496"/>
    </source>
</evidence>
<dbReference type="Pfam" id="PF13715">
    <property type="entry name" value="CarbopepD_reg_2"/>
    <property type="match status" value="1"/>
</dbReference>
<evidence type="ECO:0000256" key="1">
    <source>
        <dbReference type="ARBA" id="ARBA00004571"/>
    </source>
</evidence>
<dbReference type="InterPro" id="IPR036942">
    <property type="entry name" value="Beta-barrel_TonB_sf"/>
</dbReference>
<dbReference type="Gene3D" id="2.60.40.1120">
    <property type="entry name" value="Carboxypeptidase-like, regulatory domain"/>
    <property type="match status" value="1"/>
</dbReference>
<dbReference type="EMBL" id="JBBEUB010000016">
    <property type="protein sequence ID" value="MEJ2905821.1"/>
    <property type="molecule type" value="Genomic_DNA"/>
</dbReference>
<dbReference type="NCBIfam" id="TIGR04056">
    <property type="entry name" value="OMP_RagA_SusC"/>
    <property type="match status" value="1"/>
</dbReference>
<dbReference type="InterPro" id="IPR008969">
    <property type="entry name" value="CarboxyPept-like_regulatory"/>
</dbReference>
<dbReference type="Gene3D" id="3.55.50.30">
    <property type="match status" value="1"/>
</dbReference>
<keyword evidence="13" id="KW-0675">Receptor</keyword>
<accession>A0ABU8NW04</accession>
<reference evidence="13 14" key="1">
    <citation type="submission" date="2024-03" db="EMBL/GenBank/DDBJ databases">
        <title>Sequence of Lycoming College Course Isolates.</title>
        <authorList>
            <person name="Plotts O."/>
            <person name="Newman J."/>
        </authorList>
    </citation>
    <scope>NUCLEOTIDE SEQUENCE [LARGE SCALE GENOMIC DNA]</scope>
    <source>
        <strain evidence="13 14">CJB-3</strain>
    </source>
</reference>
<keyword evidence="2 10" id="KW-0813">Transport</keyword>
<keyword evidence="14" id="KW-1185">Reference proteome</keyword>
<dbReference type="Proteomes" id="UP001378956">
    <property type="component" value="Unassembled WGS sequence"/>
</dbReference>
<keyword evidence="8 10" id="KW-0472">Membrane</keyword>
<dbReference type="InterPro" id="IPR012910">
    <property type="entry name" value="Plug_dom"/>
</dbReference>
<name>A0ABU8NW04_9SPHI</name>
<evidence type="ECO:0000256" key="6">
    <source>
        <dbReference type="ARBA" id="ARBA00023004"/>
    </source>
</evidence>
<organism evidence="13 14">
    <name type="scientific">Pedobacter panaciterrae</name>
    <dbReference type="NCBI Taxonomy" id="363849"/>
    <lineage>
        <taxon>Bacteria</taxon>
        <taxon>Pseudomonadati</taxon>
        <taxon>Bacteroidota</taxon>
        <taxon>Sphingobacteriia</taxon>
        <taxon>Sphingobacteriales</taxon>
        <taxon>Sphingobacteriaceae</taxon>
        <taxon>Pedobacter</taxon>
    </lineage>
</organism>
<evidence type="ECO:0000256" key="9">
    <source>
        <dbReference type="ARBA" id="ARBA00023237"/>
    </source>
</evidence>
<evidence type="ECO:0000256" key="2">
    <source>
        <dbReference type="ARBA" id="ARBA00022448"/>
    </source>
</evidence>
<dbReference type="InterPro" id="IPR037066">
    <property type="entry name" value="Plug_dom_sf"/>
</dbReference>
<sequence length="1132" mass="125586">MKIDLTYKPPSILFRRLMRILCLLLILLTAQITASAYAQRITLAEENASLEVVLKKISKQSNYDFAFNSDMLKDVNPVNVKLTNATLKETLDAVFKDQPLTYVITKNTVVVKKKLAKKTAAIMQESAMQVLISGIVKDSKGLPLPGVSVKVKGGTAGAVTGNDGKYSISVPEDNGVLVFSFVGYTTQEIPVSTNKTIDVTLLEDTSALQEVVVVGYGTQKKVNLTGAVSSVDFTKEMDNRPITNASQALSGKVTGVWVSQNSGSPGSDGATLRVRGFGTLNNTNPLILIDGVEGNLNELNPSDIASMTVLKDAASSAIYGSRAANGVVLVTTKKGSYDSPSQLSYNGYYGVQKLGRRFDIIDNSAEFMGIWNKAVANNGGDPLFPQEVISAFENGTDPFLYPNTNFFDEVFTTAPIQEHNVSVKGGSERQNYYLSFNYMDQDGIIKETDSKRFGLNLNMNSKVNKWMEIGGTVQATRKITQRPYDEISRVMYLMQNGGYPFTAPYTRDGKFGATQALYLSGPNKGQPIVDTRNPLPDMYNGRTQYANNFIKGSLNATIKFTPELTFKSLYSGQFNNNRRDRFNQLNYAYTDSGIKTSVLDYPSTINNSRTNDEQFYWAFFNTLDFNKTFNEVHNVTAVVGMQVEENQLKNMLSQRSGPPKEGLSEVDAGTFNPLANGNTTEWRMQSYFGRINYNFNEKYLLEANLRADASSRFSAGNRWGFFPAFSAGWRLSEERFLKDFKAIQNLKVRASWGRLGNQNINAIAGDYPYLLSLTQNYGSSYNLGGALVPGAAITALVDRSISWETTESTNIGVDFTMFSGKLNVEMDYFTKKTSDILVRLPIPQILGGVSAPVENVGRMTNKGFETSISYQSRNGDDAFNYRVGGNLTYVTNEVTKFRGGKSPDQLYLIREGYSFQSLYGFKFQGVYQTNEEAKQHMSNNAYTPTAGDLKYEDVNGDGRLDYQDKQSLGNTIPKFTFGLNLGFSYKSWNLDVVTTGAAGVNAFTKSRWAEPLGISGGVITERWRDAWTPENRSNTLPHIKVNDTWNRYESSFWVSNLSYFKIKNIQLSYQLPKKLINSLKMGGISVYANFQNLPAFVSGDYEGFDPERNTFDDGGGLYPIPFISTLGVNLQF</sequence>
<keyword evidence="7 11" id="KW-0798">TonB box</keyword>
<dbReference type="InterPro" id="IPR023996">
    <property type="entry name" value="TonB-dep_OMP_SusC/RagA"/>
</dbReference>
<dbReference type="PROSITE" id="PS52016">
    <property type="entry name" value="TONB_DEPENDENT_REC_3"/>
    <property type="match status" value="1"/>
</dbReference>
<dbReference type="SUPFAM" id="SSF49464">
    <property type="entry name" value="Carboxypeptidase regulatory domain-like"/>
    <property type="match status" value="1"/>
</dbReference>